<protein>
    <submittedName>
        <fullName evidence="1">Uncharacterized protein</fullName>
    </submittedName>
</protein>
<reference evidence="1" key="1">
    <citation type="submission" date="2020-05" db="EMBL/GenBank/DDBJ databases">
        <authorList>
            <person name="Delgado-Blas J."/>
        </authorList>
    </citation>
    <scope>NUCLEOTIDE SEQUENCE</scope>
    <source>
        <strain evidence="1">BB1459</strain>
        <strain evidence="2">BB1480</strain>
    </source>
</reference>
<dbReference type="Proteomes" id="UP000837205">
    <property type="component" value="Unassembled WGS sequence"/>
</dbReference>
<name>A0A9N8CQV4_9ENTR</name>
<gene>
    <name evidence="1" type="ORF">GHA_03742</name>
    <name evidence="2" type="ORF">TML_02672</name>
</gene>
<dbReference type="AlphaFoldDB" id="A0A9N8CQV4"/>
<accession>A0A9N8CQV4</accession>
<organism evidence="1 3">
    <name type="scientific">Citrobacter werkmanii</name>
    <dbReference type="NCBI Taxonomy" id="67827"/>
    <lineage>
        <taxon>Bacteria</taxon>
        <taxon>Pseudomonadati</taxon>
        <taxon>Pseudomonadota</taxon>
        <taxon>Gammaproteobacteria</taxon>
        <taxon>Enterobacterales</taxon>
        <taxon>Enterobacteriaceae</taxon>
        <taxon>Citrobacter</taxon>
        <taxon>Citrobacter freundii complex</taxon>
    </lineage>
</organism>
<evidence type="ECO:0000313" key="3">
    <source>
        <dbReference type="Proteomes" id="UP000834503"/>
    </source>
</evidence>
<dbReference type="EMBL" id="CAHPQX010000017">
    <property type="protein sequence ID" value="CAB5575861.1"/>
    <property type="molecule type" value="Genomic_DNA"/>
</dbReference>
<evidence type="ECO:0000313" key="1">
    <source>
        <dbReference type="EMBL" id="CAB5575861.1"/>
    </source>
</evidence>
<sequence length="47" mass="5579">MQFGMKTIITSDSPGYIPSGMETIKCNTYFIIIQEIKQKYNYYLYNE</sequence>
<dbReference type="EMBL" id="CAIIUA010000001">
    <property type="protein sequence ID" value="CAC9206073.1"/>
    <property type="molecule type" value="Genomic_DNA"/>
</dbReference>
<evidence type="ECO:0000313" key="4">
    <source>
        <dbReference type="Proteomes" id="UP000837205"/>
    </source>
</evidence>
<dbReference type="Proteomes" id="UP000834503">
    <property type="component" value="Unassembled WGS sequence"/>
</dbReference>
<proteinExistence type="predicted"/>
<keyword evidence="4" id="KW-1185">Reference proteome</keyword>
<evidence type="ECO:0000313" key="2">
    <source>
        <dbReference type="EMBL" id="CAC9206073.1"/>
    </source>
</evidence>
<comment type="caution">
    <text evidence="1">The sequence shown here is derived from an EMBL/GenBank/DDBJ whole genome shotgun (WGS) entry which is preliminary data.</text>
</comment>